<dbReference type="InterPro" id="IPR032564">
    <property type="entry name" value="DUF4928"/>
</dbReference>
<organism evidence="1 2">
    <name type="scientific">Cutibacterium avidum ATCC 25577</name>
    <dbReference type="NCBI Taxonomy" id="997355"/>
    <lineage>
        <taxon>Bacteria</taxon>
        <taxon>Bacillati</taxon>
        <taxon>Actinomycetota</taxon>
        <taxon>Actinomycetes</taxon>
        <taxon>Propionibacteriales</taxon>
        <taxon>Propionibacteriaceae</taxon>
        <taxon>Cutibacterium</taxon>
    </lineage>
</organism>
<dbReference type="GeneID" id="29842377"/>
<dbReference type="HOGENOM" id="CLU_1650619_0_0_11"/>
<sequence>MSTIRGEGPVGAKLQLRFPDLEVGMDRANAADQQTDRQGDFQIGTTAFHVTVSPMQKLIDRCRENIRDGYRPVIVTSSDRVAAARQLAEVGEIGDQVQVAAVEDWVGTNIEEISQYEGNHIRRGVALLIRTYNVRITEIEVDQSLRIDEPEWVKTLLDDH</sequence>
<gene>
    <name evidence="1" type="ORF">HMPREF9153_0770</name>
</gene>
<evidence type="ECO:0000313" key="1">
    <source>
        <dbReference type="EMBL" id="EGY78187.1"/>
    </source>
</evidence>
<accession>G4CW63</accession>
<dbReference type="AlphaFoldDB" id="G4CW63"/>
<evidence type="ECO:0008006" key="3">
    <source>
        <dbReference type="Google" id="ProtNLM"/>
    </source>
</evidence>
<name>G4CW63_9ACTN</name>
<reference evidence="1 2" key="1">
    <citation type="submission" date="2011-06" db="EMBL/GenBank/DDBJ databases">
        <authorList>
            <person name="Muzny D."/>
            <person name="Qin X."/>
            <person name="Deng J."/>
            <person name="Jiang H."/>
            <person name="Liu Y."/>
            <person name="Qu J."/>
            <person name="Song X.-Z."/>
            <person name="Zhang L."/>
            <person name="Thornton R."/>
            <person name="Coyle M."/>
            <person name="Francisco L."/>
            <person name="Jackson L."/>
            <person name="Javaid M."/>
            <person name="Korchina V."/>
            <person name="Kovar C."/>
            <person name="Mata R."/>
            <person name="Mathew T."/>
            <person name="Ngo R."/>
            <person name="Nguyen L."/>
            <person name="Nguyen N."/>
            <person name="Okwuonu G."/>
            <person name="Ongeri F."/>
            <person name="Pham C."/>
            <person name="Simmons D."/>
            <person name="Wilczek-Boney K."/>
            <person name="Hale W."/>
            <person name="Jakkamsetti A."/>
            <person name="Pham P."/>
            <person name="Ruth R."/>
            <person name="San Lucas F."/>
            <person name="Warren J."/>
            <person name="Zhang J."/>
            <person name="Zhao Z."/>
            <person name="Zhou C."/>
            <person name="Zhu D."/>
            <person name="Lee S."/>
            <person name="Bess C."/>
            <person name="Blankenburg K."/>
            <person name="Forbes L."/>
            <person name="Fu Q."/>
            <person name="Gubbala S."/>
            <person name="Hirani K."/>
            <person name="Jayaseelan J.C."/>
            <person name="Lara F."/>
            <person name="Munidasa M."/>
            <person name="Palculict T."/>
            <person name="Patil S."/>
            <person name="Pu L.-L."/>
            <person name="Saada N."/>
            <person name="Tang L."/>
            <person name="Weissenberger G."/>
            <person name="Zhu Y."/>
            <person name="Hemphill L."/>
            <person name="Shang Y."/>
            <person name="Youmans B."/>
            <person name="Ayvaz T."/>
            <person name="Ross M."/>
            <person name="Santibanez J."/>
            <person name="Aqrawi P."/>
            <person name="Gross S."/>
            <person name="Joshi V."/>
            <person name="Fowler G."/>
            <person name="Nazareth L."/>
            <person name="Reid J."/>
            <person name="Worley K."/>
            <person name="Petrosino J."/>
            <person name="Highlander S."/>
            <person name="Gibbs R."/>
        </authorList>
    </citation>
    <scope>NUCLEOTIDE SEQUENCE [LARGE SCALE GENOMIC DNA]</scope>
    <source>
        <strain evidence="1 2">ATCC 25577</strain>
    </source>
</reference>
<protein>
    <recommendedName>
        <fullName evidence="3">DUF4928 domain-containing protein</fullName>
    </recommendedName>
</protein>
<evidence type="ECO:0000313" key="2">
    <source>
        <dbReference type="Proteomes" id="UP000005332"/>
    </source>
</evidence>
<dbReference type="RefSeq" id="WP_004809573.1">
    <property type="nucleotide sequence ID" value="NZ_JH165054.1"/>
</dbReference>
<comment type="caution">
    <text evidence="1">The sequence shown here is derived from an EMBL/GenBank/DDBJ whole genome shotgun (WGS) entry which is preliminary data.</text>
</comment>
<dbReference type="EMBL" id="AGBA01000009">
    <property type="protein sequence ID" value="EGY78187.1"/>
    <property type="molecule type" value="Genomic_DNA"/>
</dbReference>
<keyword evidence="2" id="KW-1185">Reference proteome</keyword>
<dbReference type="Proteomes" id="UP000005332">
    <property type="component" value="Unassembled WGS sequence"/>
</dbReference>
<dbReference type="Pfam" id="PF16280">
    <property type="entry name" value="DUF4928"/>
    <property type="match status" value="1"/>
</dbReference>
<proteinExistence type="predicted"/>